<dbReference type="CDD" id="cd14726">
    <property type="entry name" value="TraB_PrgY-like"/>
    <property type="match status" value="1"/>
</dbReference>
<gene>
    <name evidence="1" type="ORF">GS429_07990</name>
</gene>
<organism evidence="1 2">
    <name type="scientific">Natronorubrum halalkaliphilum</name>
    <dbReference type="NCBI Taxonomy" id="2691917"/>
    <lineage>
        <taxon>Archaea</taxon>
        <taxon>Methanobacteriati</taxon>
        <taxon>Methanobacteriota</taxon>
        <taxon>Stenosarchaea group</taxon>
        <taxon>Halobacteria</taxon>
        <taxon>Halobacteriales</taxon>
        <taxon>Natrialbaceae</taxon>
        <taxon>Natronorubrum</taxon>
    </lineage>
</organism>
<dbReference type="Proteomes" id="UP000434101">
    <property type="component" value="Unassembled WGS sequence"/>
</dbReference>
<dbReference type="InterPro" id="IPR046345">
    <property type="entry name" value="TraB_PrgY-like"/>
</dbReference>
<dbReference type="EMBL" id="WUYX01000027">
    <property type="protein sequence ID" value="MXV61999.1"/>
    <property type="molecule type" value="Genomic_DNA"/>
</dbReference>
<protein>
    <submittedName>
        <fullName evidence="1">Conjugal transfer protein TraB</fullName>
    </submittedName>
</protein>
<evidence type="ECO:0000313" key="1">
    <source>
        <dbReference type="EMBL" id="MXV61999.1"/>
    </source>
</evidence>
<comment type="caution">
    <text evidence="1">The sequence shown here is derived from an EMBL/GenBank/DDBJ whole genome shotgun (WGS) entry which is preliminary data.</text>
</comment>
<sequence>MSAQGSITFVPSVHFSPTHRRRVRRTIREEEPDIVAVELDERRYDRIEKHGRQSPAELLRELPPATAAAYTVLRTIQRTVVRLYGLDPSQTDMEVAVETAAELNVDIALIDDPIAETVNALASRVGPELIPKLFARAQRMGPEQQAAQFELMTLPFEDVTSGEDVQPVIEQMRSLLPELTDVMIDRRDRAMAARLHALRAAGHDVVAVIGAGHHLGIQRTLDDLESRPADETVDVPIRSSSRSVTRIPID</sequence>
<dbReference type="PANTHER" id="PTHR21530">
    <property type="entry name" value="PHEROMONE SHUTDOWN PROTEIN"/>
    <property type="match status" value="1"/>
</dbReference>
<accession>A0A6B0VN57</accession>
<dbReference type="PANTHER" id="PTHR21530:SF7">
    <property type="entry name" value="TRAB DOMAIN-CONTAINING PROTEIN"/>
    <property type="match status" value="1"/>
</dbReference>
<name>A0A6B0VN57_9EURY</name>
<proteinExistence type="predicted"/>
<dbReference type="Pfam" id="PF01963">
    <property type="entry name" value="TraB_PrgY_gumN"/>
    <property type="match status" value="1"/>
</dbReference>
<dbReference type="OrthoDB" id="185689at2157"/>
<evidence type="ECO:0000313" key="2">
    <source>
        <dbReference type="Proteomes" id="UP000434101"/>
    </source>
</evidence>
<dbReference type="RefSeq" id="WP_160064363.1">
    <property type="nucleotide sequence ID" value="NZ_WUYX01000027.1"/>
</dbReference>
<dbReference type="InterPro" id="IPR002816">
    <property type="entry name" value="TraB/PrgY/GumN_fam"/>
</dbReference>
<reference evidence="1 2" key="1">
    <citation type="submission" date="2020-01" db="EMBL/GenBank/DDBJ databases">
        <title>Natronorubrum sp. JWXQ-INN 674 isolated from Inner Mongolia Autonomous Region of China.</title>
        <authorList>
            <person name="Xue Q."/>
        </authorList>
    </citation>
    <scope>NUCLEOTIDE SEQUENCE [LARGE SCALE GENOMIC DNA]</scope>
    <source>
        <strain evidence="1 2">JWXQ-INN-674</strain>
    </source>
</reference>
<dbReference type="AlphaFoldDB" id="A0A6B0VN57"/>
<keyword evidence="2" id="KW-1185">Reference proteome</keyword>